<dbReference type="GeneID" id="92710704"/>
<accession>A0A1M6B491</accession>
<sequence>MNDTDCLFDDLLCRSLSLFHQFRLYDDCVEEDNAFKALREAEKIVSNTRNGICVAKLGCVIECLAHRFYIDDDTDGVLGEVDTFLIKFSKGLKHPSAEAFVASLWMGEYFLLRLKNPKSRTHSRSKKMVSKMLSFMADMLHKPEKQKELCLSSNDVFEETVDWVKEVCDMHICEKQMVLLLERLYSLQEKGMLQQGDGGKNTLRQQIWDFYY</sequence>
<gene>
    <name evidence="1" type="ORF">SAMN05444350_102165</name>
</gene>
<dbReference type="eggNOG" id="ENOG50312P4">
    <property type="taxonomic scope" value="Bacteria"/>
</dbReference>
<proteinExistence type="predicted"/>
<reference evidence="2" key="1">
    <citation type="submission" date="2016-11" db="EMBL/GenBank/DDBJ databases">
        <authorList>
            <person name="Varghese N."/>
            <person name="Submissions S."/>
        </authorList>
    </citation>
    <scope>NUCLEOTIDE SEQUENCE [LARGE SCALE GENOMIC DNA]</scope>
    <source>
        <strain evidence="2">DSM 26884</strain>
    </source>
</reference>
<protein>
    <submittedName>
        <fullName evidence="1">Uncharacterized protein</fullName>
    </submittedName>
</protein>
<keyword evidence="2" id="KW-1185">Reference proteome</keyword>
<organism evidence="1 2">
    <name type="scientific">Bacteroides stercorirosoris</name>
    <dbReference type="NCBI Taxonomy" id="871324"/>
    <lineage>
        <taxon>Bacteria</taxon>
        <taxon>Pseudomonadati</taxon>
        <taxon>Bacteroidota</taxon>
        <taxon>Bacteroidia</taxon>
        <taxon>Bacteroidales</taxon>
        <taxon>Bacteroidaceae</taxon>
        <taxon>Bacteroides</taxon>
    </lineage>
</organism>
<dbReference type="AlphaFoldDB" id="A0A1M6B491"/>
<evidence type="ECO:0000313" key="2">
    <source>
        <dbReference type="Proteomes" id="UP000184192"/>
    </source>
</evidence>
<name>A0A1M6B491_9BACE</name>
<dbReference type="EMBL" id="FQZN01000002">
    <property type="protein sequence ID" value="SHI43500.1"/>
    <property type="molecule type" value="Genomic_DNA"/>
</dbReference>
<dbReference type="RefSeq" id="WP_073312595.1">
    <property type="nucleotide sequence ID" value="NZ_FQZN01000002.1"/>
</dbReference>
<dbReference type="Proteomes" id="UP000184192">
    <property type="component" value="Unassembled WGS sequence"/>
</dbReference>
<evidence type="ECO:0000313" key="1">
    <source>
        <dbReference type="EMBL" id="SHI43500.1"/>
    </source>
</evidence>